<organism evidence="2 3">
    <name type="scientific">Methanomicrobium antiquum</name>
    <dbReference type="NCBI Taxonomy" id="487686"/>
    <lineage>
        <taxon>Archaea</taxon>
        <taxon>Methanobacteriati</taxon>
        <taxon>Methanobacteriota</taxon>
        <taxon>Stenosarchaea group</taxon>
        <taxon>Methanomicrobia</taxon>
        <taxon>Methanomicrobiales</taxon>
        <taxon>Methanomicrobiaceae</taxon>
        <taxon>Methanomicrobium</taxon>
    </lineage>
</organism>
<keyword evidence="3" id="KW-1185">Reference proteome</keyword>
<dbReference type="Proteomes" id="UP001218895">
    <property type="component" value="Chromosome"/>
</dbReference>
<dbReference type="EMBL" id="CP091092">
    <property type="protein sequence ID" value="WFN36719.1"/>
    <property type="molecule type" value="Genomic_DNA"/>
</dbReference>
<dbReference type="InterPro" id="IPR053148">
    <property type="entry name" value="PD-DEXK-like_domain"/>
</dbReference>
<sequence length="127" mass="14912">MSERRNLPDDYSGFLSDLKTRIREARVKAALSVNRELILLYWSIGRDILRRQEEEGWGAKVIDRLSADLKKEFPDMKGLSSRNLKYMRSFARAWPEENFVQQAAAQITWYHNVTLLDKYGGIKKVFE</sequence>
<gene>
    <name evidence="2" type="ORF">L1994_11380</name>
</gene>
<proteinExistence type="predicted"/>
<accession>A0AAF0FQB5</accession>
<evidence type="ECO:0000313" key="2">
    <source>
        <dbReference type="EMBL" id="WFN36719.1"/>
    </source>
</evidence>
<evidence type="ECO:0000259" key="1">
    <source>
        <dbReference type="Pfam" id="PF17761"/>
    </source>
</evidence>
<evidence type="ECO:0000313" key="3">
    <source>
        <dbReference type="Proteomes" id="UP001218895"/>
    </source>
</evidence>
<dbReference type="PANTHER" id="PTHR30547">
    <property type="entry name" value="UNCHARACTERIZED PROTEIN YHCG-RELATED"/>
    <property type="match status" value="1"/>
</dbReference>
<dbReference type="Pfam" id="PF17761">
    <property type="entry name" value="DUF1016_N"/>
    <property type="match status" value="1"/>
</dbReference>
<dbReference type="REBASE" id="710169">
    <property type="entry name" value="S2.Man21220ORF11370P"/>
</dbReference>
<name>A0AAF0FQB5_9EURY</name>
<dbReference type="InterPro" id="IPR041527">
    <property type="entry name" value="YhcG_N"/>
</dbReference>
<protein>
    <submittedName>
        <fullName evidence="2">DUF1016 N-terminal domain-containing protein</fullName>
    </submittedName>
</protein>
<dbReference type="RefSeq" id="WP_278099556.1">
    <property type="nucleotide sequence ID" value="NZ_CP091092.1"/>
</dbReference>
<dbReference type="GeneID" id="79951011"/>
<dbReference type="KEGG" id="manq:L1994_11380"/>
<dbReference type="AlphaFoldDB" id="A0AAF0FQB5"/>
<reference evidence="2" key="1">
    <citation type="submission" date="2022-01" db="EMBL/GenBank/DDBJ databases">
        <title>Complete genome of Methanomicrobium antiquum DSM 21220.</title>
        <authorList>
            <person name="Chen S.-C."/>
            <person name="You Y.-T."/>
            <person name="Zhou Y.-Z."/>
            <person name="Lai M.-C."/>
        </authorList>
    </citation>
    <scope>NUCLEOTIDE SEQUENCE</scope>
    <source>
        <strain evidence="2">DSM 21220</strain>
    </source>
</reference>
<feature type="domain" description="YhcG N-terminal" evidence="1">
    <location>
        <begin position="17"/>
        <end position="118"/>
    </location>
</feature>
<dbReference type="PANTHER" id="PTHR30547:SF0">
    <property type="entry name" value="BLR8175 PROTEIN"/>
    <property type="match status" value="1"/>
</dbReference>